<dbReference type="InterPro" id="IPR039809">
    <property type="entry name" value="Chemokine_b/g/d"/>
</dbReference>
<dbReference type="SMART" id="SM00199">
    <property type="entry name" value="SCY"/>
    <property type="match status" value="1"/>
</dbReference>
<evidence type="ECO:0000256" key="2">
    <source>
        <dbReference type="ARBA" id="ARBA00022514"/>
    </source>
</evidence>
<dbReference type="InterPro" id="IPR036048">
    <property type="entry name" value="Interleukin_8-like_sf"/>
</dbReference>
<dbReference type="PANTHER" id="PTHR12015">
    <property type="entry name" value="SMALL INDUCIBLE CYTOKINE A"/>
    <property type="match status" value="1"/>
</dbReference>
<evidence type="ECO:0000313" key="8">
    <source>
        <dbReference type="Proteomes" id="UP000265000"/>
    </source>
</evidence>
<dbReference type="Ensembl" id="ENSFHET00000028289.1">
    <property type="protein sequence ID" value="ENSFHEP00000033710.1"/>
    <property type="gene ID" value="ENSFHEG00000021017.1"/>
</dbReference>
<dbReference type="GO" id="GO:0005615">
    <property type="term" value="C:extracellular space"/>
    <property type="evidence" value="ECO:0007669"/>
    <property type="project" value="UniProtKB-KW"/>
</dbReference>
<feature type="signal peptide" evidence="5">
    <location>
        <begin position="1"/>
        <end position="18"/>
    </location>
</feature>
<keyword evidence="8" id="KW-1185">Reference proteome</keyword>
<evidence type="ECO:0000313" key="7">
    <source>
        <dbReference type="Ensembl" id="ENSFHEP00000033710.1"/>
    </source>
</evidence>
<evidence type="ECO:0000256" key="1">
    <source>
        <dbReference type="ARBA" id="ARBA00004613"/>
    </source>
</evidence>
<dbReference type="STRING" id="8078.ENSFHEP00000033710"/>
<organism evidence="7 8">
    <name type="scientific">Fundulus heteroclitus</name>
    <name type="common">Killifish</name>
    <name type="synonym">Mummichog</name>
    <dbReference type="NCBI Taxonomy" id="8078"/>
    <lineage>
        <taxon>Eukaryota</taxon>
        <taxon>Metazoa</taxon>
        <taxon>Chordata</taxon>
        <taxon>Craniata</taxon>
        <taxon>Vertebrata</taxon>
        <taxon>Euteleostomi</taxon>
        <taxon>Actinopterygii</taxon>
        <taxon>Neopterygii</taxon>
        <taxon>Teleostei</taxon>
        <taxon>Neoteleostei</taxon>
        <taxon>Acanthomorphata</taxon>
        <taxon>Ovalentaria</taxon>
        <taxon>Atherinomorphae</taxon>
        <taxon>Cyprinodontiformes</taxon>
        <taxon>Fundulidae</taxon>
        <taxon>Fundulus</taxon>
    </lineage>
</organism>
<dbReference type="InterPro" id="IPR001811">
    <property type="entry name" value="Chemokine_IL8-like_dom"/>
</dbReference>
<comment type="subcellular location">
    <subcellularLocation>
        <location evidence="1">Secreted</location>
    </subcellularLocation>
</comment>
<evidence type="ECO:0000259" key="6">
    <source>
        <dbReference type="SMART" id="SM00199"/>
    </source>
</evidence>
<accession>A0A3Q2UNY2</accession>
<dbReference type="GO" id="GO:0006955">
    <property type="term" value="P:immune response"/>
    <property type="evidence" value="ECO:0007669"/>
    <property type="project" value="InterPro"/>
</dbReference>
<dbReference type="Proteomes" id="UP000265000">
    <property type="component" value="Unplaced"/>
</dbReference>
<evidence type="ECO:0000256" key="3">
    <source>
        <dbReference type="ARBA" id="ARBA00022525"/>
    </source>
</evidence>
<reference evidence="7" key="1">
    <citation type="submission" date="2025-08" db="UniProtKB">
        <authorList>
            <consortium name="Ensembl"/>
        </authorList>
    </citation>
    <scope>IDENTIFICATION</scope>
</reference>
<name>A0A3Q2UNY2_FUNHE</name>
<feature type="chain" id="PRO_5018651524" evidence="5">
    <location>
        <begin position="19"/>
        <end position="93"/>
    </location>
</feature>
<protein>
    <submittedName>
        <fullName evidence="7">C-C motif chemokine 4-like</fullName>
    </submittedName>
</protein>
<keyword evidence="3" id="KW-0964">Secreted</keyword>
<proteinExistence type="predicted"/>
<dbReference type="SUPFAM" id="SSF54117">
    <property type="entry name" value="Interleukin 8-like chemokines"/>
    <property type="match status" value="1"/>
</dbReference>
<dbReference type="GeneTree" id="ENSGT00970000193522"/>
<feature type="domain" description="Chemokine interleukin-8-like" evidence="6">
    <location>
        <begin position="25"/>
        <end position="83"/>
    </location>
</feature>
<keyword evidence="4 5" id="KW-0732">Signal</keyword>
<sequence>MKTLCLSLGLLLVVASEALQYSTSPVKCCNVVSNTRVPRNKVSSIKKTHNSCMKKGFIVKTVKGKLICFDQSFEWAKNLYKQIRNAEGNRLQQ</sequence>
<dbReference type="AlphaFoldDB" id="A0A3Q2UNY2"/>
<evidence type="ECO:0000256" key="5">
    <source>
        <dbReference type="SAM" id="SignalP"/>
    </source>
</evidence>
<dbReference type="Gene3D" id="2.40.50.40">
    <property type="match status" value="1"/>
</dbReference>
<keyword evidence="2" id="KW-0202">Cytokine</keyword>
<dbReference type="Pfam" id="PF00048">
    <property type="entry name" value="IL8"/>
    <property type="match status" value="1"/>
</dbReference>
<evidence type="ECO:0000256" key="4">
    <source>
        <dbReference type="ARBA" id="ARBA00022729"/>
    </source>
</evidence>
<dbReference type="PANTHER" id="PTHR12015:SF183">
    <property type="entry name" value="C-C MOTIF CHEMOKINE 3"/>
    <property type="match status" value="1"/>
</dbReference>
<dbReference type="GO" id="GO:0008009">
    <property type="term" value="F:chemokine activity"/>
    <property type="evidence" value="ECO:0007669"/>
    <property type="project" value="InterPro"/>
</dbReference>
<reference evidence="7" key="2">
    <citation type="submission" date="2025-09" db="UniProtKB">
        <authorList>
            <consortium name="Ensembl"/>
        </authorList>
    </citation>
    <scope>IDENTIFICATION</scope>
</reference>